<evidence type="ECO:0000256" key="6">
    <source>
        <dbReference type="ARBA" id="ARBA00049880"/>
    </source>
</evidence>
<dbReference type="EMBL" id="AP017928">
    <property type="protein sequence ID" value="BBA33485.1"/>
    <property type="molecule type" value="Genomic_DNA"/>
</dbReference>
<comment type="similarity">
    <text evidence="1">Belongs to the acetyltransferase family. GNAT subfamily.</text>
</comment>
<evidence type="ECO:0000313" key="9">
    <source>
        <dbReference type="Proteomes" id="UP000266313"/>
    </source>
</evidence>
<sequence length="101" mass="10922">MEQAPGKVRRNMPDPIPVMVIGRLAVHAEWQGKGRGRARALLNDALRRVLQAAEIAGILAVQVHAISDKAKAFYESCGFYPSPVDAMTLVITLAEVKAVLS</sequence>
<dbReference type="Proteomes" id="UP000266313">
    <property type="component" value="Chromosome"/>
</dbReference>
<name>A0A250KP95_9GAMM</name>
<keyword evidence="4 8" id="KW-0808">Transferase</keyword>
<dbReference type="KEGG" id="mmai:sS8_1526"/>
<dbReference type="AlphaFoldDB" id="A0A250KP95"/>
<protein>
    <submittedName>
        <fullName evidence="8">GCN5-related N-acetyltransferase</fullName>
    </submittedName>
</protein>
<evidence type="ECO:0000256" key="5">
    <source>
        <dbReference type="ARBA" id="ARBA00023315"/>
    </source>
</evidence>
<reference evidence="8 9" key="1">
    <citation type="submission" date="2016-12" db="EMBL/GenBank/DDBJ databases">
        <title>Genome sequencing of Methylocaldum marinum.</title>
        <authorList>
            <person name="Takeuchi M."/>
            <person name="Kamagata Y."/>
            <person name="Hiraoka S."/>
            <person name="Oshima K."/>
            <person name="Hattori M."/>
            <person name="Iwasaki W."/>
        </authorList>
    </citation>
    <scope>NUCLEOTIDE SEQUENCE [LARGE SCALE GENOMIC DNA]</scope>
    <source>
        <strain evidence="8 9">S8</strain>
    </source>
</reference>
<keyword evidence="5" id="KW-0012">Acyltransferase</keyword>
<keyword evidence="9" id="KW-1185">Reference proteome</keyword>
<accession>A0A250KP95</accession>
<evidence type="ECO:0000256" key="3">
    <source>
        <dbReference type="ARBA" id="ARBA00022649"/>
    </source>
</evidence>
<dbReference type="Gene3D" id="3.40.630.30">
    <property type="match status" value="1"/>
</dbReference>
<dbReference type="PROSITE" id="PS51186">
    <property type="entry name" value="GNAT"/>
    <property type="match status" value="1"/>
</dbReference>
<evidence type="ECO:0000256" key="2">
    <source>
        <dbReference type="ARBA" id="ARBA00022491"/>
    </source>
</evidence>
<comment type="catalytic activity">
    <reaction evidence="6">
        <text>glycyl-tRNA(Gly) + acetyl-CoA = N-acetylglycyl-tRNA(Gly) + CoA + H(+)</text>
        <dbReference type="Rhea" id="RHEA:81867"/>
        <dbReference type="Rhea" id="RHEA-COMP:9683"/>
        <dbReference type="Rhea" id="RHEA-COMP:19766"/>
        <dbReference type="ChEBI" id="CHEBI:15378"/>
        <dbReference type="ChEBI" id="CHEBI:57287"/>
        <dbReference type="ChEBI" id="CHEBI:57288"/>
        <dbReference type="ChEBI" id="CHEBI:78522"/>
        <dbReference type="ChEBI" id="CHEBI:232036"/>
    </reaction>
</comment>
<dbReference type="InterPro" id="IPR000182">
    <property type="entry name" value="GNAT_dom"/>
</dbReference>
<evidence type="ECO:0000313" key="8">
    <source>
        <dbReference type="EMBL" id="BBA33485.1"/>
    </source>
</evidence>
<dbReference type="GO" id="GO:0016747">
    <property type="term" value="F:acyltransferase activity, transferring groups other than amino-acyl groups"/>
    <property type="evidence" value="ECO:0007669"/>
    <property type="project" value="InterPro"/>
</dbReference>
<organism evidence="8 9">
    <name type="scientific">Methylocaldum marinum</name>
    <dbReference type="NCBI Taxonomy" id="1432792"/>
    <lineage>
        <taxon>Bacteria</taxon>
        <taxon>Pseudomonadati</taxon>
        <taxon>Pseudomonadota</taxon>
        <taxon>Gammaproteobacteria</taxon>
        <taxon>Methylococcales</taxon>
        <taxon>Methylococcaceae</taxon>
        <taxon>Methylocaldum</taxon>
    </lineage>
</organism>
<dbReference type="InterPro" id="IPR016181">
    <property type="entry name" value="Acyl_CoA_acyltransferase"/>
</dbReference>
<keyword evidence="3" id="KW-1277">Toxin-antitoxin system</keyword>
<keyword evidence="2" id="KW-0678">Repressor</keyword>
<evidence type="ECO:0000256" key="4">
    <source>
        <dbReference type="ARBA" id="ARBA00022679"/>
    </source>
</evidence>
<dbReference type="PANTHER" id="PTHR36449">
    <property type="entry name" value="ACETYLTRANSFERASE-RELATED"/>
    <property type="match status" value="1"/>
</dbReference>
<dbReference type="CDD" id="cd04301">
    <property type="entry name" value="NAT_SF"/>
    <property type="match status" value="1"/>
</dbReference>
<proteinExistence type="inferred from homology"/>
<gene>
    <name evidence="8" type="ORF">sS8_1526</name>
</gene>
<evidence type="ECO:0000259" key="7">
    <source>
        <dbReference type="PROSITE" id="PS51186"/>
    </source>
</evidence>
<evidence type="ECO:0000256" key="1">
    <source>
        <dbReference type="ARBA" id="ARBA00009342"/>
    </source>
</evidence>
<dbReference type="Pfam" id="PF13508">
    <property type="entry name" value="Acetyltransf_7"/>
    <property type="match status" value="1"/>
</dbReference>
<dbReference type="PANTHER" id="PTHR36449:SF1">
    <property type="entry name" value="ACETYLTRANSFERASE"/>
    <property type="match status" value="1"/>
</dbReference>
<feature type="domain" description="N-acetyltransferase" evidence="7">
    <location>
        <begin position="1"/>
        <end position="100"/>
    </location>
</feature>
<dbReference type="SUPFAM" id="SSF55729">
    <property type="entry name" value="Acyl-CoA N-acyltransferases (Nat)"/>
    <property type="match status" value="1"/>
</dbReference>